<dbReference type="OrthoDB" id="3543621at2"/>
<feature type="transmembrane region" description="Helical" evidence="1">
    <location>
        <begin position="42"/>
        <end position="61"/>
    </location>
</feature>
<protein>
    <recommendedName>
        <fullName evidence="4">WD40 repeat domain-containing protein</fullName>
    </recommendedName>
</protein>
<evidence type="ECO:0000313" key="2">
    <source>
        <dbReference type="EMBL" id="KGN34993.1"/>
    </source>
</evidence>
<dbReference type="STRING" id="1385520.N802_00765"/>
<evidence type="ECO:0000313" key="3">
    <source>
        <dbReference type="Proteomes" id="UP000030002"/>
    </source>
</evidence>
<dbReference type="EMBL" id="AVPJ01000001">
    <property type="protein sequence ID" value="KGN34993.1"/>
    <property type="molecule type" value="Genomic_DNA"/>
</dbReference>
<gene>
    <name evidence="2" type="ORF">N802_00765</name>
</gene>
<keyword evidence="1" id="KW-1133">Transmembrane helix</keyword>
<dbReference type="InterPro" id="IPR011044">
    <property type="entry name" value="Quino_amine_DH_bsu"/>
</dbReference>
<sequence length="466" mass="50589">MDTLTRLMRDTAELAPEGMDPATEGLAETAWRRGKRRQLARATATGVVTLAVLAVVASLVLGTSEAVPDQLLPAGDGNSGGVSSYPQRIGHQWIVRDLPSRPGPMAAVVAMTKGEGSTWQVVSPTGRRYHLPGAASANQDLYPVLSADGRRLAYYDGEWDRVVVRDLESAAEWFLSVGAPERTGPDGGFKTTREHELAMQHPGWFSPSNRYLALPTHDGPVVWDLHGGATWVVPTMRQPAGWLDDNRLIGRTFADGLATEATSSERTASIVMWDSRSGTTTAVGSAVDFTTMASDTTTRGQWWGTVRNDGTLWISLDEMNGETGLLGGVRLPDLSPVDLLGIPTPQQEWIEAPQAFTTVQWRGSEPLLPQTGTSGGNWWPPEGASTGRGQAVVFEDPHSVLATVWASDALSARPADTLFGTSTAWWTWWWKEIGLALAAVTGIVWWRRRRNPSEGVGAAWQSERRE</sequence>
<evidence type="ECO:0000256" key="1">
    <source>
        <dbReference type="SAM" id="Phobius"/>
    </source>
</evidence>
<keyword evidence="1" id="KW-0812">Transmembrane</keyword>
<organism evidence="2 3">
    <name type="scientific">Knoellia sinensis KCTC 19936</name>
    <dbReference type="NCBI Taxonomy" id="1385520"/>
    <lineage>
        <taxon>Bacteria</taxon>
        <taxon>Bacillati</taxon>
        <taxon>Actinomycetota</taxon>
        <taxon>Actinomycetes</taxon>
        <taxon>Micrococcales</taxon>
        <taxon>Intrasporangiaceae</taxon>
        <taxon>Knoellia</taxon>
    </lineage>
</organism>
<reference evidence="2 3" key="1">
    <citation type="submission" date="2013-08" db="EMBL/GenBank/DDBJ databases">
        <title>The genome sequence of Knoellia sinensis.</title>
        <authorList>
            <person name="Zhu W."/>
            <person name="Wang G."/>
        </authorList>
    </citation>
    <scope>NUCLEOTIDE SEQUENCE [LARGE SCALE GENOMIC DNA]</scope>
    <source>
        <strain evidence="2 3">KCTC 19936</strain>
    </source>
</reference>
<evidence type="ECO:0008006" key="4">
    <source>
        <dbReference type="Google" id="ProtNLM"/>
    </source>
</evidence>
<comment type="caution">
    <text evidence="2">The sequence shown here is derived from an EMBL/GenBank/DDBJ whole genome shotgun (WGS) entry which is preliminary data.</text>
</comment>
<dbReference type="AlphaFoldDB" id="A0A0A0JCZ5"/>
<accession>A0A0A0JCZ5</accession>
<dbReference type="SUPFAM" id="SSF50969">
    <property type="entry name" value="YVTN repeat-like/Quinoprotein amine dehydrogenase"/>
    <property type="match status" value="1"/>
</dbReference>
<proteinExistence type="predicted"/>
<keyword evidence="3" id="KW-1185">Reference proteome</keyword>
<dbReference type="RefSeq" id="WP_035910827.1">
    <property type="nucleotide sequence ID" value="NZ_AVPJ01000001.1"/>
</dbReference>
<keyword evidence="1" id="KW-0472">Membrane</keyword>
<name>A0A0A0JCZ5_9MICO</name>
<dbReference type="Proteomes" id="UP000030002">
    <property type="component" value="Unassembled WGS sequence"/>
</dbReference>